<dbReference type="Proteomes" id="UP000051859">
    <property type="component" value="Unassembled WGS sequence"/>
</dbReference>
<comment type="caution">
    <text evidence="1">The sequence shown here is derived from an EMBL/GenBank/DDBJ whole genome shotgun (WGS) entry which is preliminary data.</text>
</comment>
<dbReference type="Pfam" id="PF24305">
    <property type="entry name" value="P8"/>
    <property type="match status" value="1"/>
</dbReference>
<gene>
    <name evidence="1" type="ORF">IV81_GL000751</name>
</gene>
<name>A0A0R2L8Z5_9LACO</name>
<organism evidence="1 2">
    <name type="scientific">Pediococcus stilesii</name>
    <dbReference type="NCBI Taxonomy" id="331679"/>
    <lineage>
        <taxon>Bacteria</taxon>
        <taxon>Bacillati</taxon>
        <taxon>Bacillota</taxon>
        <taxon>Bacilli</taxon>
        <taxon>Lactobacillales</taxon>
        <taxon>Lactobacillaceae</taxon>
        <taxon>Pediococcus</taxon>
    </lineage>
</organism>
<evidence type="ECO:0000313" key="1">
    <source>
        <dbReference type="EMBL" id="KRN94964.1"/>
    </source>
</evidence>
<dbReference type="EMBL" id="JQBX01000002">
    <property type="protein sequence ID" value="KRN94964.1"/>
    <property type="molecule type" value="Genomic_DNA"/>
</dbReference>
<evidence type="ECO:0000313" key="2">
    <source>
        <dbReference type="Proteomes" id="UP000051859"/>
    </source>
</evidence>
<dbReference type="InterPro" id="IPR056216">
    <property type="entry name" value="P8-like"/>
</dbReference>
<reference evidence="1 2" key="1">
    <citation type="journal article" date="2015" name="Genome Announc.">
        <title>Expanding the biotechnology potential of lactobacilli through comparative genomics of 213 strains and associated genera.</title>
        <authorList>
            <person name="Sun Z."/>
            <person name="Harris H.M."/>
            <person name="McCann A."/>
            <person name="Guo C."/>
            <person name="Argimon S."/>
            <person name="Zhang W."/>
            <person name="Yang X."/>
            <person name="Jeffery I.B."/>
            <person name="Cooney J.C."/>
            <person name="Kagawa T.F."/>
            <person name="Liu W."/>
            <person name="Song Y."/>
            <person name="Salvetti E."/>
            <person name="Wrobel A."/>
            <person name="Rasinkangas P."/>
            <person name="Parkhill J."/>
            <person name="Rea M.C."/>
            <person name="O'Sullivan O."/>
            <person name="Ritari J."/>
            <person name="Douillard F.P."/>
            <person name="Paul Ross R."/>
            <person name="Yang R."/>
            <person name="Briner A.E."/>
            <person name="Felis G.E."/>
            <person name="de Vos W.M."/>
            <person name="Barrangou R."/>
            <person name="Klaenhammer T.R."/>
            <person name="Caufield P.W."/>
            <person name="Cui Y."/>
            <person name="Zhang H."/>
            <person name="O'Toole P.W."/>
        </authorList>
    </citation>
    <scope>NUCLEOTIDE SEQUENCE [LARGE SCALE GENOMIC DNA]</scope>
    <source>
        <strain evidence="1 2">DSM 18001</strain>
    </source>
</reference>
<protein>
    <submittedName>
        <fullName evidence="1">Uncharacterized protein</fullName>
    </submittedName>
</protein>
<dbReference type="STRING" id="331679.IV81_GL000751"/>
<dbReference type="AlphaFoldDB" id="A0A0R2L8Z5"/>
<dbReference type="PATRIC" id="fig|331679.3.peg.758"/>
<sequence length="75" mass="8669">MEAFNMAEALKTELLDKEMTEVFDWSDDKTPLRDAMWNHVMDDNGHNTMATIAEAKKWESMSDADLKKTAEDMLK</sequence>
<accession>A0A0R2L8Z5</accession>
<keyword evidence="2" id="KW-1185">Reference proteome</keyword>
<proteinExistence type="predicted"/>